<evidence type="ECO:0000313" key="3">
    <source>
        <dbReference type="EMBL" id="KAK3025150.1"/>
    </source>
</evidence>
<keyword evidence="4" id="KW-1185">Reference proteome</keyword>
<dbReference type="InterPro" id="IPR044552">
    <property type="entry name" value="GLIP1-5/GLL25"/>
</dbReference>
<protein>
    <recommendedName>
        <fullName evidence="5">GDSL esterase/lipase 1</fullName>
    </recommendedName>
</protein>
<dbReference type="PANTHER" id="PTHR45966">
    <property type="entry name" value="GDSL-LIKE LIPASE/ACYLHYDROLASE"/>
    <property type="match status" value="1"/>
</dbReference>
<evidence type="ECO:0000313" key="4">
    <source>
        <dbReference type="Proteomes" id="UP001188597"/>
    </source>
</evidence>
<comment type="similarity">
    <text evidence="1">Belongs to the 'GDSL' lipolytic enzyme family.</text>
</comment>
<dbReference type="SUPFAM" id="SSF52266">
    <property type="entry name" value="SGNH hydrolase"/>
    <property type="match status" value="4"/>
</dbReference>
<dbReference type="Gene3D" id="3.40.50.1110">
    <property type="entry name" value="SGNH hydrolase"/>
    <property type="match status" value="4"/>
</dbReference>
<evidence type="ECO:0000256" key="1">
    <source>
        <dbReference type="ARBA" id="ARBA00008668"/>
    </source>
</evidence>
<name>A0AA88WGJ6_9ASTE</name>
<evidence type="ECO:0000256" key="2">
    <source>
        <dbReference type="ARBA" id="ARBA00022729"/>
    </source>
</evidence>
<comment type="caution">
    <text evidence="3">The sequence shown here is derived from an EMBL/GenBank/DDBJ whole genome shotgun (WGS) entry which is preliminary data.</text>
</comment>
<dbReference type="EMBL" id="JAVXUP010000564">
    <property type="protein sequence ID" value="KAK3025150.1"/>
    <property type="molecule type" value="Genomic_DNA"/>
</dbReference>
<dbReference type="Pfam" id="PF00657">
    <property type="entry name" value="Lipase_GDSL"/>
    <property type="match status" value="4"/>
</dbReference>
<proteinExistence type="inferred from homology"/>
<dbReference type="CDD" id="cd01837">
    <property type="entry name" value="SGNH_plant_lipase_like"/>
    <property type="match status" value="4"/>
</dbReference>
<dbReference type="FunFam" id="3.40.50.1110:FF:000003">
    <property type="entry name" value="GDSL esterase/lipase APG"/>
    <property type="match status" value="3"/>
</dbReference>
<reference evidence="3" key="1">
    <citation type="submission" date="2022-12" db="EMBL/GenBank/DDBJ databases">
        <title>Draft genome assemblies for two species of Escallonia (Escalloniales).</title>
        <authorList>
            <person name="Chanderbali A."/>
            <person name="Dervinis C."/>
            <person name="Anghel I."/>
            <person name="Soltis D."/>
            <person name="Soltis P."/>
            <person name="Zapata F."/>
        </authorList>
    </citation>
    <scope>NUCLEOTIDE SEQUENCE</scope>
    <source>
        <strain evidence="3">UCBG64.0493</strain>
        <tissue evidence="3">Leaf</tissue>
    </source>
</reference>
<organism evidence="3 4">
    <name type="scientific">Escallonia herrerae</name>
    <dbReference type="NCBI Taxonomy" id="1293975"/>
    <lineage>
        <taxon>Eukaryota</taxon>
        <taxon>Viridiplantae</taxon>
        <taxon>Streptophyta</taxon>
        <taxon>Embryophyta</taxon>
        <taxon>Tracheophyta</taxon>
        <taxon>Spermatophyta</taxon>
        <taxon>Magnoliopsida</taxon>
        <taxon>eudicotyledons</taxon>
        <taxon>Gunneridae</taxon>
        <taxon>Pentapetalae</taxon>
        <taxon>asterids</taxon>
        <taxon>campanulids</taxon>
        <taxon>Escalloniales</taxon>
        <taxon>Escalloniaceae</taxon>
        <taxon>Escallonia</taxon>
    </lineage>
</organism>
<dbReference type="Proteomes" id="UP001188597">
    <property type="component" value="Unassembled WGS sequence"/>
</dbReference>
<feature type="non-terminal residue" evidence="3">
    <location>
        <position position="1"/>
    </location>
</feature>
<dbReference type="InterPro" id="IPR001087">
    <property type="entry name" value="GDSL"/>
</dbReference>
<dbReference type="PANTHER" id="PTHR45966:SF1">
    <property type="entry name" value="GDSL ESTERASE_LIPASE 1-RELATED"/>
    <property type="match status" value="1"/>
</dbReference>
<sequence length="1381" mass="154360">VKKSVMARQSTHFIISVFSAVLFISTPTSSLTSQCRRRPTGKQAALFIFGDSFLDSGNNNYINTITLDQANFWPYGETYFNSPTGRFSDGRLVSDFIAEYAELPLIPPFMQPGIEYNKGVNFASAGAGALAGTFDGSVISLKTQLRNYKKVEARLRSELGDGEAKMTLSTAVYLFSIGSNDYISPFLTNSTILNSYPPAQYVEMVISNLTTVIKEIHKRGGRKFGFRNLGPLGCLPGLRILNPQGHGGCLEEASMLGELHNEALSQLLPRMDKHLEGFKQLLYDFKSSLRRRMKHPSRYGFKEGRSACCGTGRFRGTFSCGGKRPVKEFQLCDHPEDYVFWDSYHLTERVHKQMAEEMWTGHSTRPYSMKTLFHSEYAKLPPIPPYLQPGNNQFVNGTNFASAGAGALVDTSPGWVISLKTQVSYFKSVEQDLMKKLGDKEAKKLLFDAVYLFSIGSNDYLHPFLSNSSVLDSYSKEDYVEMVIGNLTAAIKDIHRKGGRKFGLLNLPPWGCLPIAKPLIPGNSSECMEEITTLVKLHNKALPKVLQKLEMQLKGFAYSIFDFYTALTERMENPHRYGFKEGKSACCGSGPYSGVANCGRESMENYGLCDDPDEYVFFDAAHPTEMANQQIAKLIWTGPTKNAWPYNFKALYERAQDCLAHRIGHTDIVKHVPLFIFGDSFLDTGNNNYINTSINFRANFWPYGESFFKYPTGRESDGRIIPDFIAEYAKLPPIPPYLQPGNYRFSDGTNFASGGAGALVDTFLGWVISLKTQVSYFRNVEKELVRKLGDKEAKKLLLDAVYVFSIGSNDYLRPFLTNSTLLDSYSKEDYVEMVIGNLTTAIKDIHRKGGRKFGLLNLPSLGCLPIAKPLIPGNTSECMEEITTLVKLHNKALPKVLQKLEVQLKGFAYSIFDFYTALSERMDNPRRYGFKEGKSACCGSGPYRGVANCGRESVEKYGLCNNPSEYVFFDAAHPTEKANQQIAKLIWTGTTENARPYNFKALFERAQDPSSCLCPIQLPSERVGLYVFGDSLFDPGNNNYINTTTAFQANFKPYGETFFKYPTGRFSDGRLFPDFIAEYAKLPLLPPYLKPGSQSLFAYGANFASGGGGALIETYSGLVINLKTQLGYFNDLEKQLVRQLGGKEAKQLLSNSVYMFSIGGNDYLSPSRTNASIFGSFTQEEYVKIVIENFTIVLQVTSETPPFHSRIRVLLTFELLRVEVYKKGGRKFGFVKMPPIGCLPYYREINNGGCSEEVSAIADLHNKAFSQNLRKLEKQLEGFKYSLFDLNTVVNDRISNPSKHGFKEGKAACCGSGTYGGIYSCGGKRGQEEYNMCDDPGEYVFFDSYHPSEVAYQQMAELMWQGNPSITGPYNLKSLFEGTKV</sequence>
<dbReference type="InterPro" id="IPR035669">
    <property type="entry name" value="SGNH_plant_lipase-like"/>
</dbReference>
<evidence type="ECO:0008006" key="5">
    <source>
        <dbReference type="Google" id="ProtNLM"/>
    </source>
</evidence>
<accession>A0AA88WGJ6</accession>
<keyword evidence="2" id="KW-0732">Signal</keyword>
<gene>
    <name evidence="3" type="ORF">RJ639_043932</name>
</gene>
<dbReference type="InterPro" id="IPR036514">
    <property type="entry name" value="SGNH_hydro_sf"/>
</dbReference>
<dbReference type="GO" id="GO:0016298">
    <property type="term" value="F:lipase activity"/>
    <property type="evidence" value="ECO:0007669"/>
    <property type="project" value="TreeGrafter"/>
</dbReference>